<sequence>MTEYPGETGGQRPGAALPRPLSPLGPVGRRRPGSPGVAPSAEQTSVGPRAAPSDRPITRRGGAKRHEDRAHKKSLMGRAARVLHQCQRPCGGRRIPAKGTAAAESTHGRGPRFSGSSRRKGPESERGGPAHGGTARRPAPKSRLQLSSSN</sequence>
<organism>
    <name type="scientific">Ixodes scapularis</name>
    <name type="common">Black-legged tick</name>
    <name type="synonym">Deer tick</name>
    <dbReference type="NCBI Taxonomy" id="6945"/>
    <lineage>
        <taxon>Eukaryota</taxon>
        <taxon>Metazoa</taxon>
        <taxon>Ecdysozoa</taxon>
        <taxon>Arthropoda</taxon>
        <taxon>Chelicerata</taxon>
        <taxon>Arachnida</taxon>
        <taxon>Acari</taxon>
        <taxon>Parasitiformes</taxon>
        <taxon>Ixodida</taxon>
        <taxon>Ixodoidea</taxon>
        <taxon>Ixodidae</taxon>
        <taxon>Ixodinae</taxon>
        <taxon>Ixodes</taxon>
    </lineage>
</organism>
<evidence type="ECO:0000313" key="2">
    <source>
        <dbReference type="EMBL" id="EEC16881.1"/>
    </source>
</evidence>
<dbReference type="AlphaFoldDB" id="B7QDF9"/>
<proteinExistence type="predicted"/>
<evidence type="ECO:0000256" key="1">
    <source>
        <dbReference type="SAM" id="MobiDB-lite"/>
    </source>
</evidence>
<reference evidence="3" key="2">
    <citation type="submission" date="2020-05" db="UniProtKB">
        <authorList>
            <consortium name="EnsemblMetazoa"/>
        </authorList>
    </citation>
    <scope>IDENTIFICATION</scope>
    <source>
        <strain evidence="3">wikel</strain>
    </source>
</reference>
<dbReference type="EnsemblMetazoa" id="ISCW022136-RA">
    <property type="protein sequence ID" value="ISCW022136-PA"/>
    <property type="gene ID" value="ISCW022136"/>
</dbReference>
<dbReference type="PaxDb" id="6945-B7QDF9"/>
<protein>
    <submittedName>
        <fullName evidence="2 3">Uncharacterized protein</fullName>
    </submittedName>
</protein>
<evidence type="ECO:0000313" key="4">
    <source>
        <dbReference type="Proteomes" id="UP000001555"/>
    </source>
</evidence>
<keyword evidence="4" id="KW-1185">Reference proteome</keyword>
<name>B7QDF9_IXOSC</name>
<dbReference type="InParanoid" id="B7QDF9"/>
<feature type="compositionally biased region" description="Low complexity" evidence="1">
    <location>
        <begin position="18"/>
        <end position="37"/>
    </location>
</feature>
<dbReference type="VEuPathDB" id="VectorBase:ISCW022136"/>
<reference evidence="2 4" key="1">
    <citation type="submission" date="2008-03" db="EMBL/GenBank/DDBJ databases">
        <title>Annotation of Ixodes scapularis.</title>
        <authorList>
            <consortium name="Ixodes scapularis Genome Project Consortium"/>
            <person name="Caler E."/>
            <person name="Hannick L.I."/>
            <person name="Bidwell S."/>
            <person name="Joardar V."/>
            <person name="Thiagarajan M."/>
            <person name="Amedeo P."/>
            <person name="Galinsky K.J."/>
            <person name="Schobel S."/>
            <person name="Inman J."/>
            <person name="Hostetler J."/>
            <person name="Miller J."/>
            <person name="Hammond M."/>
            <person name="Megy K."/>
            <person name="Lawson D."/>
            <person name="Kodira C."/>
            <person name="Sutton G."/>
            <person name="Meyer J."/>
            <person name="Hill C.A."/>
            <person name="Birren B."/>
            <person name="Nene V."/>
            <person name="Collins F."/>
            <person name="Alarcon-Chaidez F."/>
            <person name="Wikel S."/>
            <person name="Strausberg R."/>
        </authorList>
    </citation>
    <scope>NUCLEOTIDE SEQUENCE [LARGE SCALE GENOMIC DNA]</scope>
    <source>
        <strain evidence="4">Wikel</strain>
        <strain evidence="2">Wikel colony</strain>
    </source>
</reference>
<dbReference type="HOGENOM" id="CLU_1742582_0_0_1"/>
<dbReference type="Proteomes" id="UP000001555">
    <property type="component" value="Unassembled WGS sequence"/>
</dbReference>
<accession>B7QDF9</accession>
<evidence type="ECO:0000313" key="3">
    <source>
        <dbReference type="EnsemblMetazoa" id="ISCW022136-PA"/>
    </source>
</evidence>
<dbReference type="VEuPathDB" id="VectorBase:ISCI022136"/>
<feature type="region of interest" description="Disordered" evidence="1">
    <location>
        <begin position="1"/>
        <end position="150"/>
    </location>
</feature>
<gene>
    <name evidence="2" type="ORF">IscW_ISCW022136</name>
</gene>
<dbReference type="EMBL" id="ABJB010999231">
    <property type="status" value="NOT_ANNOTATED_CDS"/>
    <property type="molecule type" value="Genomic_DNA"/>
</dbReference>
<dbReference type="EMBL" id="DS913072">
    <property type="protein sequence ID" value="EEC16881.1"/>
    <property type="molecule type" value="Genomic_DNA"/>
</dbReference>